<dbReference type="Proteomes" id="UP000267268">
    <property type="component" value="Chromosome 1"/>
</dbReference>
<dbReference type="Gene3D" id="2.60.120.890">
    <property type="entry name" value="BT2081, beta-jelly-roll domain"/>
    <property type="match status" value="1"/>
</dbReference>
<dbReference type="InterPro" id="IPR025112">
    <property type="entry name" value="PCMD"/>
</dbReference>
<evidence type="ECO:0000259" key="1">
    <source>
        <dbReference type="Pfam" id="PF13201"/>
    </source>
</evidence>
<evidence type="ECO:0000313" key="3">
    <source>
        <dbReference type="Proteomes" id="UP000267268"/>
    </source>
</evidence>
<gene>
    <name evidence="2" type="ORF">EI427_15200</name>
</gene>
<reference evidence="2 3" key="1">
    <citation type="submission" date="2018-12" db="EMBL/GenBank/DDBJ databases">
        <title>Flammeovirga pectinis sp. nov., isolated from the gut of the Korean scallop, Patinopecten yessoensis.</title>
        <authorList>
            <person name="Bae J.-W."/>
            <person name="Jeong Y.-S."/>
            <person name="Kang W."/>
        </authorList>
    </citation>
    <scope>NUCLEOTIDE SEQUENCE [LARGE SCALE GENOMIC DNA]</scope>
    <source>
        <strain evidence="2 3">L12M1</strain>
    </source>
</reference>
<keyword evidence="3" id="KW-1185">Reference proteome</keyword>
<dbReference type="EMBL" id="CP034562">
    <property type="protein sequence ID" value="AZQ63520.1"/>
    <property type="molecule type" value="Genomic_DNA"/>
</dbReference>
<feature type="domain" description="Putative carbohydrate metabolism" evidence="1">
    <location>
        <begin position="145"/>
        <end position="351"/>
    </location>
</feature>
<dbReference type="Gene3D" id="2.60.40.2340">
    <property type="match status" value="1"/>
</dbReference>
<evidence type="ECO:0000313" key="2">
    <source>
        <dbReference type="EMBL" id="AZQ63520.1"/>
    </source>
</evidence>
<dbReference type="PROSITE" id="PS51257">
    <property type="entry name" value="PROKAR_LIPOPROTEIN"/>
    <property type="match status" value="1"/>
</dbReference>
<dbReference type="Pfam" id="PF13201">
    <property type="entry name" value="PCMD"/>
    <property type="match status" value="1"/>
</dbReference>
<dbReference type="InterPro" id="IPR038653">
    <property type="entry name" value="Put_CMD_sf"/>
</dbReference>
<dbReference type="RefSeq" id="WP_126616207.1">
    <property type="nucleotide sequence ID" value="NZ_CP034562.1"/>
</dbReference>
<dbReference type="OrthoDB" id="1466621at2"/>
<accession>A0A3Q9FNE3</accession>
<sequence length="353" mass="38823">MKILKLITLGVLAVLMTSCIDWDYFGLSPKAEILAFELEQQSGTSEIDSINRIIKVPLDSTVDRSSLAPTSITTSSLSIINPGVGEKQNFLDTVNYLVTAEDGGSEQWKVTIKESENQIPFSNFLTWFEQGTGKNSYFLPGNDLSSSPWRSGDKGAADVSFPTYPRTLVPMPSFDNPEYAQLETKSTLGILAAGSLFVGDIQGSGIADVQIDFGYNFTSKPISFTASYQYEPQSYTPSGATSVIDKSDIYVLLQVREDGKRYRLGTGWMPRSDETVTEWTEITVPIVLGESSFEDYMMPSETKDELPENGFYPETNARPTHIIVVFSSSAEGADLKSGGVGSLLRIKDFKLNY</sequence>
<proteinExistence type="predicted"/>
<protein>
    <recommendedName>
        <fullName evidence="1">Putative carbohydrate metabolism domain-containing protein</fullName>
    </recommendedName>
</protein>
<name>A0A3Q9FNE3_9BACT</name>
<organism evidence="2 3">
    <name type="scientific">Flammeovirga pectinis</name>
    <dbReference type="NCBI Taxonomy" id="2494373"/>
    <lineage>
        <taxon>Bacteria</taxon>
        <taxon>Pseudomonadati</taxon>
        <taxon>Bacteroidota</taxon>
        <taxon>Cytophagia</taxon>
        <taxon>Cytophagales</taxon>
        <taxon>Flammeovirgaceae</taxon>
        <taxon>Flammeovirga</taxon>
    </lineage>
</organism>
<dbReference type="AlphaFoldDB" id="A0A3Q9FNE3"/>
<dbReference type="KEGG" id="fll:EI427_15200"/>